<comment type="catalytic activity">
    <reaction evidence="1">
        <text>ATP + protein L-histidine = ADP + protein N-phospho-L-histidine.</text>
        <dbReference type="EC" id="2.7.13.3"/>
    </reaction>
</comment>
<name>A0A4Y4CZW1_ZOORA</name>
<dbReference type="GO" id="GO:0000155">
    <property type="term" value="F:phosphorelay sensor kinase activity"/>
    <property type="evidence" value="ECO:0007669"/>
    <property type="project" value="InterPro"/>
</dbReference>
<dbReference type="Pfam" id="PF02518">
    <property type="entry name" value="HATPase_c"/>
    <property type="match status" value="1"/>
</dbReference>
<dbReference type="CDD" id="cd00082">
    <property type="entry name" value="HisKA"/>
    <property type="match status" value="1"/>
</dbReference>
<dbReference type="PROSITE" id="PS50109">
    <property type="entry name" value="HIS_KIN"/>
    <property type="match status" value="1"/>
</dbReference>
<dbReference type="InterPro" id="IPR003594">
    <property type="entry name" value="HATPase_dom"/>
</dbReference>
<sequence length="598" mass="64742">MSNASTLCIFVCHNFIAEVRAAIEAEGWPDVVALEFPARCGRPPLSWAELRALIPANCSGLLVLGRACLGKLGEPPAGFPPVRVVPQTQCFHLVAEPWIVDEAIGAGAYLLTGSWLAEWPQHLQALGFAPQQAGAFFADFAKSLLLLDTGLDPQAAGRLAEFQATVGLPARSLAVGLDHTRLLLCRLVLTWRLEQAQQGAREQARQHGAELADYVAAMDLLTRLAKTQSEADTIGTIGELFQMLFAPGALYYLRLENNVRLPGSDIPPAMLEAMRALAGDHGWTPDGQGFLLRISHGAEVLGLIAVDRLAFPAYRQRYLNMALAVTGICGMAVANARNRRRLLEAEKMASLGILVAGVAHEINTPLGVSLMASSALKDQSRALSEHFAARTMTQSELTRYLDSAAAETALIQQNLERIGSLVATFRQVAVEGKPLQTHRFRLRATLEGVVRSLGERLDTRRVQLQIDCDPALEIDGVPADWASIFINLITNSLQHGFRQREQGVIGIRIARDARNRLCIDFRDDGSGIEAEALARIFDPFFTTDQQGGMGLGMHLVYNLVTHSMGGLIRCNSAAGEGAHFHIEVPQPAGGEAGRPAGR</sequence>
<feature type="domain" description="Histidine kinase" evidence="4">
    <location>
        <begin position="357"/>
        <end position="588"/>
    </location>
</feature>
<keyword evidence="6" id="KW-1185">Reference proteome</keyword>
<dbReference type="PRINTS" id="PR00344">
    <property type="entry name" value="BCTRLSENSOR"/>
</dbReference>
<dbReference type="EMBL" id="BJNV01000061">
    <property type="protein sequence ID" value="GEC97024.1"/>
    <property type="molecule type" value="Genomic_DNA"/>
</dbReference>
<evidence type="ECO:0000256" key="1">
    <source>
        <dbReference type="ARBA" id="ARBA00000085"/>
    </source>
</evidence>
<dbReference type="SUPFAM" id="SSF47384">
    <property type="entry name" value="Homodimeric domain of signal transducing histidine kinase"/>
    <property type="match status" value="1"/>
</dbReference>
<dbReference type="InterPro" id="IPR003661">
    <property type="entry name" value="HisK_dim/P_dom"/>
</dbReference>
<comment type="caution">
    <text evidence="5">The sequence shown here is derived from an EMBL/GenBank/DDBJ whole genome shotgun (WGS) entry which is preliminary data.</text>
</comment>
<dbReference type="InterPro" id="IPR005467">
    <property type="entry name" value="His_kinase_dom"/>
</dbReference>
<dbReference type="Gene3D" id="3.30.565.10">
    <property type="entry name" value="Histidine kinase-like ATPase, C-terminal domain"/>
    <property type="match status" value="1"/>
</dbReference>
<evidence type="ECO:0000313" key="6">
    <source>
        <dbReference type="Proteomes" id="UP000318422"/>
    </source>
</evidence>
<reference evidence="5 6" key="1">
    <citation type="submission" date="2019-06" db="EMBL/GenBank/DDBJ databases">
        <title>Whole genome shotgun sequence of Zoogloea ramigera NBRC 15342.</title>
        <authorList>
            <person name="Hosoyama A."/>
            <person name="Uohara A."/>
            <person name="Ohji S."/>
            <person name="Ichikawa N."/>
        </authorList>
    </citation>
    <scope>NUCLEOTIDE SEQUENCE [LARGE SCALE GENOMIC DNA]</scope>
    <source>
        <strain evidence="5 6">NBRC 15342</strain>
    </source>
</reference>
<dbReference type="InterPro" id="IPR004358">
    <property type="entry name" value="Sig_transdc_His_kin-like_C"/>
</dbReference>
<evidence type="ECO:0000259" key="4">
    <source>
        <dbReference type="PROSITE" id="PS50109"/>
    </source>
</evidence>
<dbReference type="RefSeq" id="WP_141353925.1">
    <property type="nucleotide sequence ID" value="NZ_BJNV01000061.1"/>
</dbReference>
<organism evidence="5 6">
    <name type="scientific">Zoogloea ramigera</name>
    <dbReference type="NCBI Taxonomy" id="350"/>
    <lineage>
        <taxon>Bacteria</taxon>
        <taxon>Pseudomonadati</taxon>
        <taxon>Pseudomonadota</taxon>
        <taxon>Betaproteobacteria</taxon>
        <taxon>Rhodocyclales</taxon>
        <taxon>Zoogloeaceae</taxon>
        <taxon>Zoogloea</taxon>
    </lineage>
</organism>
<dbReference type="Proteomes" id="UP000318422">
    <property type="component" value="Unassembled WGS sequence"/>
</dbReference>
<keyword evidence="3" id="KW-0597">Phosphoprotein</keyword>
<accession>A0A4Y4CZW1</accession>
<evidence type="ECO:0000313" key="5">
    <source>
        <dbReference type="EMBL" id="GEC97024.1"/>
    </source>
</evidence>
<dbReference type="InterPro" id="IPR036890">
    <property type="entry name" value="HATPase_C_sf"/>
</dbReference>
<dbReference type="PANTHER" id="PTHR43065">
    <property type="entry name" value="SENSOR HISTIDINE KINASE"/>
    <property type="match status" value="1"/>
</dbReference>
<evidence type="ECO:0000256" key="2">
    <source>
        <dbReference type="ARBA" id="ARBA00012438"/>
    </source>
</evidence>
<evidence type="ECO:0000256" key="3">
    <source>
        <dbReference type="ARBA" id="ARBA00022553"/>
    </source>
</evidence>
<dbReference type="InterPro" id="IPR036097">
    <property type="entry name" value="HisK_dim/P_sf"/>
</dbReference>
<gene>
    <name evidence="5" type="ORF">ZRA01_30970</name>
</gene>
<proteinExistence type="predicted"/>
<dbReference type="AlphaFoldDB" id="A0A4Y4CZW1"/>
<dbReference type="OrthoDB" id="8573961at2"/>
<dbReference type="SMART" id="SM00387">
    <property type="entry name" value="HATPase_c"/>
    <property type="match status" value="1"/>
</dbReference>
<protein>
    <recommendedName>
        <fullName evidence="2">histidine kinase</fullName>
        <ecNumber evidence="2">2.7.13.3</ecNumber>
    </recommendedName>
</protein>
<dbReference type="SUPFAM" id="SSF55874">
    <property type="entry name" value="ATPase domain of HSP90 chaperone/DNA topoisomerase II/histidine kinase"/>
    <property type="match status" value="1"/>
</dbReference>
<dbReference type="Gene3D" id="1.10.287.130">
    <property type="match status" value="1"/>
</dbReference>
<dbReference type="EC" id="2.7.13.3" evidence="2"/>